<proteinExistence type="predicted"/>
<feature type="domain" description="Phospholipase D-like" evidence="2">
    <location>
        <begin position="45"/>
        <end position="136"/>
    </location>
</feature>
<dbReference type="Gene3D" id="3.30.870.10">
    <property type="entry name" value="Endonuclease Chain A"/>
    <property type="match status" value="1"/>
</dbReference>
<dbReference type="InterPro" id="IPR025202">
    <property type="entry name" value="PLD-like_dom"/>
</dbReference>
<keyword evidence="1" id="KW-1133">Transmembrane helix</keyword>
<feature type="transmembrane region" description="Helical" evidence="1">
    <location>
        <begin position="251"/>
        <end position="272"/>
    </location>
</feature>
<dbReference type="Proteomes" id="UP000316609">
    <property type="component" value="Unassembled WGS sequence"/>
</dbReference>
<evidence type="ECO:0000259" key="2">
    <source>
        <dbReference type="Pfam" id="PF13091"/>
    </source>
</evidence>
<protein>
    <recommendedName>
        <fullName evidence="2">Phospholipase D-like domain-containing protein</fullName>
    </recommendedName>
</protein>
<dbReference type="Pfam" id="PF13091">
    <property type="entry name" value="PLDc_2"/>
    <property type="match status" value="1"/>
</dbReference>
<dbReference type="SUPFAM" id="SSF56024">
    <property type="entry name" value="Phospholipase D/nuclease"/>
    <property type="match status" value="1"/>
</dbReference>
<dbReference type="InterPro" id="IPR015947">
    <property type="entry name" value="PUA-like_sf"/>
</dbReference>
<name>A0A538TYL6_UNCEI</name>
<keyword evidence="1" id="KW-0472">Membrane</keyword>
<dbReference type="Gene3D" id="3.10.590.10">
    <property type="entry name" value="ph1033 like domains"/>
    <property type="match status" value="1"/>
</dbReference>
<evidence type="ECO:0000256" key="1">
    <source>
        <dbReference type="SAM" id="Phobius"/>
    </source>
</evidence>
<dbReference type="AlphaFoldDB" id="A0A538TYL6"/>
<dbReference type="SUPFAM" id="SSF88697">
    <property type="entry name" value="PUA domain-like"/>
    <property type="match status" value="1"/>
</dbReference>
<reference evidence="3 4" key="1">
    <citation type="journal article" date="2019" name="Nat. Microbiol.">
        <title>Mediterranean grassland soil C-N compound turnover is dependent on rainfall and depth, and is mediated by genomically divergent microorganisms.</title>
        <authorList>
            <person name="Diamond S."/>
            <person name="Andeer P.F."/>
            <person name="Li Z."/>
            <person name="Crits-Christoph A."/>
            <person name="Burstein D."/>
            <person name="Anantharaman K."/>
            <person name="Lane K.R."/>
            <person name="Thomas B.C."/>
            <person name="Pan C."/>
            <person name="Northen T.R."/>
            <person name="Banfield J.F."/>
        </authorList>
    </citation>
    <scope>NUCLEOTIDE SEQUENCE [LARGE SCALE GENOMIC DNA]</scope>
    <source>
        <strain evidence="3">WS_8</strain>
    </source>
</reference>
<comment type="caution">
    <text evidence="3">The sequence shown here is derived from an EMBL/GenBank/DDBJ whole genome shotgun (WGS) entry which is preliminary data.</text>
</comment>
<accession>A0A538TYL6</accession>
<evidence type="ECO:0000313" key="4">
    <source>
        <dbReference type="Proteomes" id="UP000316609"/>
    </source>
</evidence>
<gene>
    <name evidence="3" type="ORF">E6K78_00190</name>
</gene>
<organism evidence="3 4">
    <name type="scientific">Eiseniibacteriota bacterium</name>
    <dbReference type="NCBI Taxonomy" id="2212470"/>
    <lineage>
        <taxon>Bacteria</taxon>
        <taxon>Candidatus Eiseniibacteriota</taxon>
    </lineage>
</organism>
<keyword evidence="1" id="KW-0812">Transmembrane</keyword>
<dbReference type="EMBL" id="VBOY01000005">
    <property type="protein sequence ID" value="TMQ68693.1"/>
    <property type="molecule type" value="Genomic_DNA"/>
</dbReference>
<sequence>MEVRLVDNSKNVVRDALDDVFDGATAAKVAVAYARDSGLEQAPGLKRLVECGGNVRFLVGVDFQLTDLRTLERLAHGPAVETRVYWLTALEQKRNFHPKVYLAQAGDEIRALVGSSNFTSGGLKTNIEANLFVRAHKNEPPVRDLLRFHEDLWRSPLTVPISPEVRDAYTQLQARRKSIEAELHRDQDYERAHKNVHLAVAEAVASFVAPEHNNTWLLVTNPENYSLCRSGRLWGDEKKGRISQIQPGDLLVFYIAGSMALGMLAIVTSQVFEDRTPYWPDRVYPFRCSLLPLAEPTVFLPFKPLVPDLELFKGVDAKNFGQALQNSQRRLSQKDALRIREVIFQAASREISV</sequence>
<evidence type="ECO:0000313" key="3">
    <source>
        <dbReference type="EMBL" id="TMQ68693.1"/>
    </source>
</evidence>